<gene>
    <name evidence="1" type="ORF">L6164_008926</name>
</gene>
<name>A0ACB9PIA0_BAUVA</name>
<sequence length="143" mass="15465">MASTLSTFSAVLRIRSPSYATPSSYSTHSSTFSKPVHQFPFAPNTNLPHRATHLRPISAVEAPEKIEKLGSDISNLTLEEAKILVDYLQEKLGVSAAAFAPAAVAVAPAVLQLMPPQPLRNRPNLTSSLRTYPVTRGLQSSRL</sequence>
<dbReference type="Proteomes" id="UP000828941">
    <property type="component" value="Chromosome 4"/>
</dbReference>
<organism evidence="1 2">
    <name type="scientific">Bauhinia variegata</name>
    <name type="common">Purple orchid tree</name>
    <name type="synonym">Phanera variegata</name>
    <dbReference type="NCBI Taxonomy" id="167791"/>
    <lineage>
        <taxon>Eukaryota</taxon>
        <taxon>Viridiplantae</taxon>
        <taxon>Streptophyta</taxon>
        <taxon>Embryophyta</taxon>
        <taxon>Tracheophyta</taxon>
        <taxon>Spermatophyta</taxon>
        <taxon>Magnoliopsida</taxon>
        <taxon>eudicotyledons</taxon>
        <taxon>Gunneridae</taxon>
        <taxon>Pentapetalae</taxon>
        <taxon>rosids</taxon>
        <taxon>fabids</taxon>
        <taxon>Fabales</taxon>
        <taxon>Fabaceae</taxon>
        <taxon>Cercidoideae</taxon>
        <taxon>Cercideae</taxon>
        <taxon>Bauhiniinae</taxon>
        <taxon>Bauhinia</taxon>
    </lineage>
</organism>
<comment type="caution">
    <text evidence="1">The sequence shown here is derived from an EMBL/GenBank/DDBJ whole genome shotgun (WGS) entry which is preliminary data.</text>
</comment>
<evidence type="ECO:0000313" key="2">
    <source>
        <dbReference type="Proteomes" id="UP000828941"/>
    </source>
</evidence>
<dbReference type="EMBL" id="CM039429">
    <property type="protein sequence ID" value="KAI4348171.1"/>
    <property type="molecule type" value="Genomic_DNA"/>
</dbReference>
<reference evidence="1 2" key="1">
    <citation type="journal article" date="2022" name="DNA Res.">
        <title>Chromosomal-level genome assembly of the orchid tree Bauhinia variegata (Leguminosae; Cercidoideae) supports the allotetraploid origin hypothesis of Bauhinia.</title>
        <authorList>
            <person name="Zhong Y."/>
            <person name="Chen Y."/>
            <person name="Zheng D."/>
            <person name="Pang J."/>
            <person name="Liu Y."/>
            <person name="Luo S."/>
            <person name="Meng S."/>
            <person name="Qian L."/>
            <person name="Wei D."/>
            <person name="Dai S."/>
            <person name="Zhou R."/>
        </authorList>
    </citation>
    <scope>NUCLEOTIDE SEQUENCE [LARGE SCALE GENOMIC DNA]</scope>
    <source>
        <strain evidence="1">BV-YZ2020</strain>
    </source>
</reference>
<proteinExistence type="predicted"/>
<evidence type="ECO:0000313" key="1">
    <source>
        <dbReference type="EMBL" id="KAI4348171.1"/>
    </source>
</evidence>
<accession>A0ACB9PIA0</accession>
<keyword evidence="2" id="KW-1185">Reference proteome</keyword>
<protein>
    <submittedName>
        <fullName evidence="1">Uncharacterized protein</fullName>
    </submittedName>
</protein>